<dbReference type="SUPFAM" id="SSF69118">
    <property type="entry name" value="AhpD-like"/>
    <property type="match status" value="1"/>
</dbReference>
<dbReference type="PANTHER" id="PTHR35446:SF3">
    <property type="entry name" value="CMD DOMAIN-CONTAINING PROTEIN"/>
    <property type="match status" value="1"/>
</dbReference>
<sequence>MKTIQVPVKEQVSADAQVIFDQMQKRLGKVPNLYATIGYSANALKGFLDFDATLSKGVFSPKEREAIALVVSEVNGCAYCLAGHTLAAIKNGFSKEDTLAIRRANVPDPKLRALIQLAKSITVNKGHADEAALENFFAAGYDEAAVMELIGLVTVRVFTNYVFALTNIPVDFPAAEPIN</sequence>
<name>A0ABZ0TL80_9SPHI</name>
<evidence type="ECO:0000259" key="1">
    <source>
        <dbReference type="Pfam" id="PF02627"/>
    </source>
</evidence>
<reference evidence="2 3" key="1">
    <citation type="submission" date="2023-11" db="EMBL/GenBank/DDBJ databases">
        <title>Analysis of the Genomes of Mucilaginibacter gossypii cycad 4 and M. sabulilitoris SNA2: microbes with the potential for plant growth promotion.</title>
        <authorList>
            <person name="Hirsch A.M."/>
            <person name="Humm E."/>
            <person name="Rubbi M."/>
            <person name="Del Vecchio G."/>
            <person name="Ha S.M."/>
            <person name="Pellegrini M."/>
            <person name="Gunsalus R.P."/>
        </authorList>
    </citation>
    <scope>NUCLEOTIDE SEQUENCE [LARGE SCALE GENOMIC DNA]</scope>
    <source>
        <strain evidence="2 3">SNA2</strain>
    </source>
</reference>
<keyword evidence="3" id="KW-1185">Reference proteome</keyword>
<dbReference type="Gene3D" id="1.20.1290.10">
    <property type="entry name" value="AhpD-like"/>
    <property type="match status" value="1"/>
</dbReference>
<proteinExistence type="predicted"/>
<dbReference type="RefSeq" id="WP_321562086.1">
    <property type="nucleotide sequence ID" value="NZ_CP139558.1"/>
</dbReference>
<dbReference type="EMBL" id="CP139558">
    <property type="protein sequence ID" value="WPU92928.1"/>
    <property type="molecule type" value="Genomic_DNA"/>
</dbReference>
<organism evidence="2 3">
    <name type="scientific">Mucilaginibacter sabulilitoris</name>
    <dbReference type="NCBI Taxonomy" id="1173583"/>
    <lineage>
        <taxon>Bacteria</taxon>
        <taxon>Pseudomonadati</taxon>
        <taxon>Bacteroidota</taxon>
        <taxon>Sphingobacteriia</taxon>
        <taxon>Sphingobacteriales</taxon>
        <taxon>Sphingobacteriaceae</taxon>
        <taxon>Mucilaginibacter</taxon>
    </lineage>
</organism>
<dbReference type="InterPro" id="IPR003779">
    <property type="entry name" value="CMD-like"/>
</dbReference>
<evidence type="ECO:0000313" key="2">
    <source>
        <dbReference type="EMBL" id="WPU92928.1"/>
    </source>
</evidence>
<gene>
    <name evidence="2" type="ORF">SNE25_26755</name>
</gene>
<dbReference type="InterPro" id="IPR004675">
    <property type="entry name" value="AhpD_core"/>
</dbReference>
<dbReference type="Pfam" id="PF02627">
    <property type="entry name" value="CMD"/>
    <property type="match status" value="1"/>
</dbReference>
<dbReference type="PANTHER" id="PTHR35446">
    <property type="entry name" value="SI:CH211-175M2.5"/>
    <property type="match status" value="1"/>
</dbReference>
<dbReference type="NCBIfam" id="TIGR00778">
    <property type="entry name" value="ahpD_dom"/>
    <property type="match status" value="1"/>
</dbReference>
<evidence type="ECO:0000313" key="3">
    <source>
        <dbReference type="Proteomes" id="UP001324380"/>
    </source>
</evidence>
<accession>A0ABZ0TL80</accession>
<dbReference type="InterPro" id="IPR029032">
    <property type="entry name" value="AhpD-like"/>
</dbReference>
<protein>
    <submittedName>
        <fullName evidence="2">Carboxymuconolactone decarboxylase family protein</fullName>
    </submittedName>
</protein>
<dbReference type="Proteomes" id="UP001324380">
    <property type="component" value="Chromosome"/>
</dbReference>
<feature type="domain" description="Carboxymuconolactone decarboxylase-like" evidence="1">
    <location>
        <begin position="46"/>
        <end position="105"/>
    </location>
</feature>